<dbReference type="EMBL" id="FUZE01000005">
    <property type="protein sequence ID" value="SKB66284.1"/>
    <property type="molecule type" value="Genomic_DNA"/>
</dbReference>
<dbReference type="EMBL" id="UAVR01000016">
    <property type="protein sequence ID" value="SQA91784.1"/>
    <property type="molecule type" value="Genomic_DNA"/>
</dbReference>
<sequence length="55" mass="6475">MKYKSCLNFFETAFFMAYHCEQTGNLQRGFEVTKLSFIINYNHSLYHSAGIQTMI</sequence>
<keyword evidence="3" id="KW-1185">Reference proteome</keyword>
<organism evidence="2 4">
    <name type="scientific">Chryseobacterium balustinum</name>
    <dbReference type="NCBI Taxonomy" id="246"/>
    <lineage>
        <taxon>Bacteria</taxon>
        <taxon>Pseudomonadati</taxon>
        <taxon>Bacteroidota</taxon>
        <taxon>Flavobacteriia</taxon>
        <taxon>Flavobacteriales</taxon>
        <taxon>Weeksellaceae</taxon>
        <taxon>Chryseobacterium group</taxon>
        <taxon>Chryseobacterium</taxon>
    </lineage>
</organism>
<protein>
    <submittedName>
        <fullName evidence="2">Uncharacterized protein</fullName>
    </submittedName>
</protein>
<dbReference type="Proteomes" id="UP000251937">
    <property type="component" value="Unassembled WGS sequence"/>
</dbReference>
<evidence type="ECO:0000313" key="2">
    <source>
        <dbReference type="EMBL" id="SQA91784.1"/>
    </source>
</evidence>
<evidence type="ECO:0000313" key="3">
    <source>
        <dbReference type="Proteomes" id="UP000190669"/>
    </source>
</evidence>
<dbReference type="AlphaFoldDB" id="A0AAX2IPJ5"/>
<name>A0AAX2IPJ5_9FLAO</name>
<reference evidence="2 4" key="2">
    <citation type="submission" date="2018-06" db="EMBL/GenBank/DDBJ databases">
        <authorList>
            <consortium name="Pathogen Informatics"/>
            <person name="Doyle S."/>
        </authorList>
    </citation>
    <scope>NUCLEOTIDE SEQUENCE [LARGE SCALE GENOMIC DNA]</scope>
    <source>
        <strain evidence="2 4">NCTC11212</strain>
    </source>
</reference>
<dbReference type="Proteomes" id="UP000190669">
    <property type="component" value="Unassembled WGS sequence"/>
</dbReference>
<comment type="caution">
    <text evidence="2">The sequence shown here is derived from an EMBL/GenBank/DDBJ whole genome shotgun (WGS) entry which is preliminary data.</text>
</comment>
<evidence type="ECO:0000313" key="4">
    <source>
        <dbReference type="Proteomes" id="UP000251937"/>
    </source>
</evidence>
<proteinExistence type="predicted"/>
<gene>
    <name evidence="2" type="ORF">NCTC11212_03421</name>
    <name evidence="1" type="ORF">SAMN05421800_105153</name>
</gene>
<evidence type="ECO:0000313" key="1">
    <source>
        <dbReference type="EMBL" id="SKB66284.1"/>
    </source>
</evidence>
<reference evidence="1 3" key="1">
    <citation type="submission" date="2017-02" db="EMBL/GenBank/DDBJ databases">
        <authorList>
            <person name="Varghese N."/>
            <person name="Submissions S."/>
        </authorList>
    </citation>
    <scope>NUCLEOTIDE SEQUENCE [LARGE SCALE GENOMIC DNA]</scope>
    <source>
        <strain evidence="1 3">DSM 16775</strain>
    </source>
</reference>
<accession>A0AAX2IPJ5</accession>